<evidence type="ECO:0000313" key="2">
    <source>
        <dbReference type="EMBL" id="KAG7497436.1"/>
    </source>
</evidence>
<evidence type="ECO:0000313" key="3">
    <source>
        <dbReference type="Proteomes" id="UP000693946"/>
    </source>
</evidence>
<comment type="caution">
    <text evidence="2">The sequence shown here is derived from an EMBL/GenBank/DDBJ whole genome shotgun (WGS) entry which is preliminary data.</text>
</comment>
<keyword evidence="3" id="KW-1185">Reference proteome</keyword>
<sequence length="106" mass="12116">MDSPAHSPHCLNSDRDHGASPTYLAFCRKREETRSMAMHYHAVFEPPWTAPSADGKSFHLEEPSAFGRDSGSTLLLRRWEVSWWPAEKKTAHIVYDHPRVEETPEG</sequence>
<dbReference type="Proteomes" id="UP000693946">
    <property type="component" value="Linkage Group LG3"/>
</dbReference>
<organism evidence="2 3">
    <name type="scientific">Solea senegalensis</name>
    <name type="common">Senegalese sole</name>
    <dbReference type="NCBI Taxonomy" id="28829"/>
    <lineage>
        <taxon>Eukaryota</taxon>
        <taxon>Metazoa</taxon>
        <taxon>Chordata</taxon>
        <taxon>Craniata</taxon>
        <taxon>Vertebrata</taxon>
        <taxon>Euteleostomi</taxon>
        <taxon>Actinopterygii</taxon>
        <taxon>Neopterygii</taxon>
        <taxon>Teleostei</taxon>
        <taxon>Neoteleostei</taxon>
        <taxon>Acanthomorphata</taxon>
        <taxon>Carangaria</taxon>
        <taxon>Pleuronectiformes</taxon>
        <taxon>Pleuronectoidei</taxon>
        <taxon>Soleidae</taxon>
        <taxon>Solea</taxon>
    </lineage>
</organism>
<reference evidence="2 3" key="1">
    <citation type="journal article" date="2021" name="Sci. Rep.">
        <title>Chromosome anchoring in Senegalese sole (Solea senegalensis) reveals sex-associated markers and genome rearrangements in flatfish.</title>
        <authorList>
            <person name="Guerrero-Cozar I."/>
            <person name="Gomez-Garrido J."/>
            <person name="Berbel C."/>
            <person name="Martinez-Blanch J.F."/>
            <person name="Alioto T."/>
            <person name="Claros M.G."/>
            <person name="Gagnaire P.A."/>
            <person name="Manchado M."/>
        </authorList>
    </citation>
    <scope>NUCLEOTIDE SEQUENCE [LARGE SCALE GENOMIC DNA]</scope>
    <source>
        <strain evidence="2">Sse05_10M</strain>
    </source>
</reference>
<dbReference type="EMBL" id="JAGKHQ010000015">
    <property type="protein sequence ID" value="KAG7497436.1"/>
    <property type="molecule type" value="Genomic_DNA"/>
</dbReference>
<gene>
    <name evidence="2" type="ORF">JOB18_037467</name>
</gene>
<feature type="region of interest" description="Disordered" evidence="1">
    <location>
        <begin position="1"/>
        <end position="20"/>
    </location>
</feature>
<proteinExistence type="predicted"/>
<accession>A0AAV6QWL1</accession>
<dbReference type="AlphaFoldDB" id="A0AAV6QWL1"/>
<evidence type="ECO:0000256" key="1">
    <source>
        <dbReference type="SAM" id="MobiDB-lite"/>
    </source>
</evidence>
<name>A0AAV6QWL1_SOLSE</name>
<protein>
    <submittedName>
        <fullName evidence="2">Uncharacterized protein</fullName>
    </submittedName>
</protein>